<dbReference type="PROSITE" id="PS50011">
    <property type="entry name" value="PROTEIN_KINASE_DOM"/>
    <property type="match status" value="1"/>
</dbReference>
<dbReference type="RefSeq" id="XP_066934940.1">
    <property type="nucleotide sequence ID" value="XM_067078839.1"/>
</dbReference>
<accession>A0A7M5XGG3</accession>
<evidence type="ECO:0000256" key="2">
    <source>
        <dbReference type="ARBA" id="ARBA00016813"/>
    </source>
</evidence>
<dbReference type="PROSITE" id="PS00108">
    <property type="entry name" value="PROTEIN_KINASE_ST"/>
    <property type="match status" value="1"/>
</dbReference>
<dbReference type="SUPFAM" id="SSF56112">
    <property type="entry name" value="Protein kinase-like (PK-like)"/>
    <property type="match status" value="1"/>
</dbReference>
<evidence type="ECO:0000256" key="1">
    <source>
        <dbReference type="ARBA" id="ARBA00003412"/>
    </source>
</evidence>
<evidence type="ECO:0000313" key="6">
    <source>
        <dbReference type="Proteomes" id="UP000594262"/>
    </source>
</evidence>
<comment type="function">
    <text evidence="1">May be a negative regulator of NF-kappa-B and p53-mediated gene transcription.</text>
</comment>
<dbReference type="GeneID" id="136822575"/>
<feature type="compositionally biased region" description="Basic residues" evidence="3">
    <location>
        <begin position="416"/>
        <end position="433"/>
    </location>
</feature>
<sequence length="479" mass="54400">MSAARNLKRKISVATNGEFNDESTKIKKAKKSSTPSSKNEENCKKCIKNRLSLKCAGPYVLGPSLGRSPVKSIVQCLARKMSTDNFFTIKLLTLTNSKESMNDVKQGKMLIHTEYSLLSLLHKQEGVIHTHGLFQDEVIPEDTSDKAITSEEQETRFKKCRRLCLVLDCLEPHNYCQSTQDFENLQSYVIKEKKLCERKALVVFLDIIKVVKGLHEKNIVHRDLKLGNIVLNKRTRRITITNFCLGKHLVRGDDLLNDQRGSPAYISPDVLSGRPYSGKASDMWALGVVLYTMLYGQFPFYDSVPQELFRKIKTAEYVIPKDKRVSEDTILLLHRLLMLDSSKRATADDALIQLQTTVSSWYCSTVLHDVQIVPDIDHQQDKENATNSNTTSNGNPSSRKSSTESMDSVILVQTPKHLKQPHRHSTRYSHHRHQQELLRRIQSMTSPPPTLRRVSRSTPSLTESDLEAYARGIRSIVPL</sequence>
<dbReference type="PANTHER" id="PTHR22961">
    <property type="entry name" value="SER/THR PROTEIN KINASE-TRB"/>
    <property type="match status" value="1"/>
</dbReference>
<keyword evidence="6" id="KW-1185">Reference proteome</keyword>
<name>A0A7M5XGG3_9CNID</name>
<evidence type="ECO:0000259" key="4">
    <source>
        <dbReference type="PROSITE" id="PS50011"/>
    </source>
</evidence>
<dbReference type="Pfam" id="PF00069">
    <property type="entry name" value="Pkinase"/>
    <property type="match status" value="1"/>
</dbReference>
<evidence type="ECO:0000256" key="3">
    <source>
        <dbReference type="SAM" id="MobiDB-lite"/>
    </source>
</evidence>
<feature type="region of interest" description="Disordered" evidence="3">
    <location>
        <begin position="378"/>
        <end position="459"/>
    </location>
</feature>
<organism evidence="5 6">
    <name type="scientific">Clytia hemisphaerica</name>
    <dbReference type="NCBI Taxonomy" id="252671"/>
    <lineage>
        <taxon>Eukaryota</taxon>
        <taxon>Metazoa</taxon>
        <taxon>Cnidaria</taxon>
        <taxon>Hydrozoa</taxon>
        <taxon>Hydroidolina</taxon>
        <taxon>Leptothecata</taxon>
        <taxon>Obeliida</taxon>
        <taxon>Clytiidae</taxon>
        <taxon>Clytia</taxon>
    </lineage>
</organism>
<dbReference type="EnsemblMetazoa" id="CLYHEMT022892.1">
    <property type="protein sequence ID" value="CLYHEMP022892.1"/>
    <property type="gene ID" value="CLYHEMG022892"/>
</dbReference>
<dbReference type="InterPro" id="IPR024104">
    <property type="entry name" value="Tribbles/Ser_Thr_kinase_40"/>
</dbReference>
<feature type="domain" description="Protein kinase" evidence="4">
    <location>
        <begin position="59"/>
        <end position="362"/>
    </location>
</feature>
<dbReference type="InterPro" id="IPR008271">
    <property type="entry name" value="Ser/Thr_kinase_AS"/>
</dbReference>
<dbReference type="OrthoDB" id="410920at2759"/>
<dbReference type="SMART" id="SM00220">
    <property type="entry name" value="S_TKc"/>
    <property type="match status" value="1"/>
</dbReference>
<reference evidence="5" key="1">
    <citation type="submission" date="2021-01" db="UniProtKB">
        <authorList>
            <consortium name="EnsemblMetazoa"/>
        </authorList>
    </citation>
    <scope>IDENTIFICATION</scope>
</reference>
<dbReference type="InterPro" id="IPR000719">
    <property type="entry name" value="Prot_kinase_dom"/>
</dbReference>
<dbReference type="PANTHER" id="PTHR22961:SF16">
    <property type="entry name" value="SERINE_THREONINE-PROTEIN KINASE 40"/>
    <property type="match status" value="1"/>
</dbReference>
<dbReference type="Proteomes" id="UP000594262">
    <property type="component" value="Unplaced"/>
</dbReference>
<feature type="region of interest" description="Disordered" evidence="3">
    <location>
        <begin position="21"/>
        <end position="41"/>
    </location>
</feature>
<proteinExistence type="predicted"/>
<dbReference type="Gene3D" id="1.10.510.10">
    <property type="entry name" value="Transferase(Phosphotransferase) domain 1"/>
    <property type="match status" value="1"/>
</dbReference>
<dbReference type="GO" id="GO:0004672">
    <property type="term" value="F:protein kinase activity"/>
    <property type="evidence" value="ECO:0007669"/>
    <property type="project" value="InterPro"/>
</dbReference>
<dbReference type="GO" id="GO:0005524">
    <property type="term" value="F:ATP binding"/>
    <property type="evidence" value="ECO:0007669"/>
    <property type="project" value="InterPro"/>
</dbReference>
<dbReference type="AlphaFoldDB" id="A0A7M5XGG3"/>
<protein>
    <recommendedName>
        <fullName evidence="2">Serine/threonine-protein kinase 40</fullName>
    </recommendedName>
</protein>
<feature type="compositionally biased region" description="Low complexity" evidence="3">
    <location>
        <begin position="386"/>
        <end position="398"/>
    </location>
</feature>
<dbReference type="InterPro" id="IPR011009">
    <property type="entry name" value="Kinase-like_dom_sf"/>
</dbReference>
<evidence type="ECO:0000313" key="5">
    <source>
        <dbReference type="EnsemblMetazoa" id="CLYHEMP022892.1"/>
    </source>
</evidence>